<protein>
    <submittedName>
        <fullName evidence="3">Transcriptional regulator, contains XRE-family HTH domain</fullName>
    </submittedName>
</protein>
<dbReference type="CDD" id="cd00093">
    <property type="entry name" value="HTH_XRE"/>
    <property type="match status" value="1"/>
</dbReference>
<sequence>MENNTFGSRLKALRLSKNLTQEKFANIFYLNKSSISKYEKDKNLPENQLLIKIADFFDVSVDYLLCRTSQQKLLPSNPKPMSGEEFLSSYVFSEEETEAFAAYFSFPDDLKKEVLDYIRFKQQ</sequence>
<dbReference type="SMART" id="SM00530">
    <property type="entry name" value="HTH_XRE"/>
    <property type="match status" value="1"/>
</dbReference>
<proteinExistence type="predicted"/>
<dbReference type="InterPro" id="IPR001387">
    <property type="entry name" value="Cro/C1-type_HTH"/>
</dbReference>
<dbReference type="Proteomes" id="UP000184012">
    <property type="component" value="Unassembled WGS sequence"/>
</dbReference>
<dbReference type="Gene3D" id="1.10.260.40">
    <property type="entry name" value="lambda repressor-like DNA-binding domains"/>
    <property type="match status" value="1"/>
</dbReference>
<dbReference type="PROSITE" id="PS50943">
    <property type="entry name" value="HTH_CROC1"/>
    <property type="match status" value="1"/>
</dbReference>
<dbReference type="GeneID" id="68364565"/>
<dbReference type="RefSeq" id="WP_013381903.1">
    <property type="nucleotide sequence ID" value="NC_014624.2"/>
</dbReference>
<dbReference type="GO" id="GO:0003677">
    <property type="term" value="F:DNA binding"/>
    <property type="evidence" value="ECO:0007669"/>
    <property type="project" value="UniProtKB-KW"/>
</dbReference>
<evidence type="ECO:0000313" key="4">
    <source>
        <dbReference type="Proteomes" id="UP000184012"/>
    </source>
</evidence>
<feature type="domain" description="HTH cro/C1-type" evidence="2">
    <location>
        <begin position="10"/>
        <end position="64"/>
    </location>
</feature>
<evidence type="ECO:0000259" key="2">
    <source>
        <dbReference type="PROSITE" id="PS50943"/>
    </source>
</evidence>
<reference evidence="3 4" key="1">
    <citation type="submission" date="2016-11" db="EMBL/GenBank/DDBJ databases">
        <authorList>
            <person name="Varghese N."/>
            <person name="Submissions S."/>
        </authorList>
    </citation>
    <scope>NUCLEOTIDE SEQUENCE [LARGE SCALE GENOMIC DNA]</scope>
    <source>
        <strain evidence="3 4">FD</strain>
    </source>
</reference>
<comment type="caution">
    <text evidence="3">The sequence shown here is derived from an EMBL/GenBank/DDBJ whole genome shotgun (WGS) entry which is preliminary data.</text>
</comment>
<dbReference type="SUPFAM" id="SSF47413">
    <property type="entry name" value="lambda repressor-like DNA-binding domains"/>
    <property type="match status" value="1"/>
</dbReference>
<dbReference type="PANTHER" id="PTHR46558:SF11">
    <property type="entry name" value="HTH-TYPE TRANSCRIPTIONAL REGULATOR XRE"/>
    <property type="match status" value="1"/>
</dbReference>
<organism evidence="3 4">
    <name type="scientific">Eubacterium callanderi</name>
    <dbReference type="NCBI Taxonomy" id="53442"/>
    <lineage>
        <taxon>Bacteria</taxon>
        <taxon>Bacillati</taxon>
        <taxon>Bacillota</taxon>
        <taxon>Clostridia</taxon>
        <taxon>Eubacteriales</taxon>
        <taxon>Eubacteriaceae</taxon>
        <taxon>Eubacterium</taxon>
    </lineage>
</organism>
<dbReference type="AlphaFoldDB" id="A0AB74ETK0"/>
<dbReference type="Pfam" id="PF01381">
    <property type="entry name" value="HTH_3"/>
    <property type="match status" value="1"/>
</dbReference>
<evidence type="ECO:0000256" key="1">
    <source>
        <dbReference type="ARBA" id="ARBA00023125"/>
    </source>
</evidence>
<keyword evidence="1" id="KW-0238">DNA-binding</keyword>
<gene>
    <name evidence="3" type="ORF">SAMN04515649_101193</name>
</gene>
<dbReference type="InterPro" id="IPR010982">
    <property type="entry name" value="Lambda_DNA-bd_dom_sf"/>
</dbReference>
<evidence type="ECO:0000313" key="3">
    <source>
        <dbReference type="EMBL" id="SHK90042.1"/>
    </source>
</evidence>
<dbReference type="EMBL" id="FRBP01000001">
    <property type="protein sequence ID" value="SHK90042.1"/>
    <property type="molecule type" value="Genomic_DNA"/>
</dbReference>
<accession>A0AB74ETK0</accession>
<name>A0AB74ETK0_9FIRM</name>
<dbReference type="PANTHER" id="PTHR46558">
    <property type="entry name" value="TRACRIPTIONAL REGULATORY PROTEIN-RELATED-RELATED"/>
    <property type="match status" value="1"/>
</dbReference>